<dbReference type="KEGG" id="bbev:BBEV_1909"/>
<dbReference type="Gene3D" id="3.30.70.1880">
    <property type="entry name" value="Protein of unknown function DUF881"/>
    <property type="match status" value="1"/>
</dbReference>
<accession>A0A1D7QW81</accession>
<organism evidence="3 4">
    <name type="scientific">Salisediminibacterium beveridgei</name>
    <dbReference type="NCBI Taxonomy" id="632773"/>
    <lineage>
        <taxon>Bacteria</taxon>
        <taxon>Bacillati</taxon>
        <taxon>Bacillota</taxon>
        <taxon>Bacilli</taxon>
        <taxon>Bacillales</taxon>
        <taxon>Bacillaceae</taxon>
        <taxon>Salisediminibacterium</taxon>
    </lineage>
</organism>
<keyword evidence="4" id="KW-1185">Reference proteome</keyword>
<comment type="similarity">
    <text evidence="1">Belongs to the UPF0749 family.</text>
</comment>
<dbReference type="PANTHER" id="PTHR37313">
    <property type="entry name" value="UPF0749 PROTEIN RV1825"/>
    <property type="match status" value="1"/>
</dbReference>
<gene>
    <name evidence="3" type="ORF">BBEV_1909</name>
</gene>
<dbReference type="AlphaFoldDB" id="A0A1D7QW81"/>
<dbReference type="Proteomes" id="UP000094463">
    <property type="component" value="Chromosome"/>
</dbReference>
<dbReference type="STRING" id="632773.BBEV_1909"/>
<feature type="coiled-coil region" evidence="2">
    <location>
        <begin position="38"/>
        <end position="72"/>
    </location>
</feature>
<dbReference type="EMBL" id="CP012502">
    <property type="protein sequence ID" value="AOM83270.1"/>
    <property type="molecule type" value="Genomic_DNA"/>
</dbReference>
<evidence type="ECO:0000256" key="1">
    <source>
        <dbReference type="ARBA" id="ARBA00009108"/>
    </source>
</evidence>
<dbReference type="RefSeq" id="WP_084007322.1">
    <property type="nucleotide sequence ID" value="NZ_CP012502.1"/>
</dbReference>
<keyword evidence="2" id="KW-0175">Coiled coil</keyword>
<evidence type="ECO:0000313" key="3">
    <source>
        <dbReference type="EMBL" id="AOM83270.1"/>
    </source>
</evidence>
<proteinExistence type="inferred from homology"/>
<dbReference type="OrthoDB" id="2439649at2"/>
<protein>
    <recommendedName>
        <fullName evidence="5">DUF881 domain-containing protein</fullName>
    </recommendedName>
</protein>
<name>A0A1D7QW81_9BACI</name>
<evidence type="ECO:0008006" key="5">
    <source>
        <dbReference type="Google" id="ProtNLM"/>
    </source>
</evidence>
<evidence type="ECO:0000256" key="2">
    <source>
        <dbReference type="SAM" id="Coils"/>
    </source>
</evidence>
<sequence>MTVKPGLLMSLLAMFAGVLIMVQLQEEPQQASGESRNIVELRSELVSQQERRQELNRQLEEQLSLMDQLESDDDIEELMVDLQETLRLDAGLTEVSGTGVLIEIDLSFDETYEGGGLTHVPPELLRLLINELNIQGADHIAIDQQRIVSTSAVREVNNRTLVNGQWISYFPVQVKVLTEYPEELRYAMMASNARDMFQYDNMNFTAETVDELTLPAYQQLPRIRHMEVVQEE</sequence>
<reference evidence="3 4" key="1">
    <citation type="submission" date="2015-08" db="EMBL/GenBank/DDBJ databases">
        <title>The complete genome sequence of Bacillus beveridgei MLTeJB.</title>
        <authorList>
            <person name="Hanson T.E."/>
            <person name="Mesa C."/>
            <person name="Basesman S.M."/>
            <person name="Oremland R.S."/>
        </authorList>
    </citation>
    <scope>NUCLEOTIDE SEQUENCE [LARGE SCALE GENOMIC DNA]</scope>
    <source>
        <strain evidence="3 4">MLTeJB</strain>
    </source>
</reference>
<dbReference type="InterPro" id="IPR010273">
    <property type="entry name" value="DUF881"/>
</dbReference>
<dbReference type="Pfam" id="PF05949">
    <property type="entry name" value="DUF881"/>
    <property type="match status" value="1"/>
</dbReference>
<evidence type="ECO:0000313" key="4">
    <source>
        <dbReference type="Proteomes" id="UP000094463"/>
    </source>
</evidence>
<dbReference type="PANTHER" id="PTHR37313:SF2">
    <property type="entry name" value="UPF0749 PROTEIN YLXX"/>
    <property type="match status" value="1"/>
</dbReference>